<sequence length="626" mass="73417">MSAKSESDTLLDSSDELESNDTKSKNRLHISKSEMTKLFKSIKDSGRIRNNYLELNFRMSDELYKYLCELGWMDLFTKASLSKYLPLKYLTDANIKTRIDWTHVSCRTDLTREFIKTHKKKLDVTKLLNSYVLSYKDMEDHFAVYYGSLYDVPTVMINTLKSPDFNHDQKMNLLKILVDRVKIMQKNNNQTSDDMDVSTVLELYLKNIYNPLDGSNVVSLVKFLKLLKQIGNMDYSSILFNKFAKSTHSVLNDFEWNYLIHNEVIGFPNPKKGDVVPINVKNIFANKLTYFKNVYLDFSLSHHKIEDIIVKMLMNGYDSHKLWSEVSKSIDPYATPYWFLKKYQKDLDWNLLFITVVNKYNYKTITLENMLIWVQDHHDKISIVSDKVTNQIFPEELLYHFGDKKNIFPKIVLADILARQIISVAVLDKLNPIFDNDLWTQVSLCQYLNPTFIKKYESKLNWDKLAYNPTWQLYPQNEFHKLPTFDSKNMLWMPLDKKVTEIKNVLLKKDLNAKVTLENDNIVIKSRALKKPYYARINETHTFFPCCSLLTTNTYTYDYCINRYNYYGGEDATGVSFFGPELCFFATNKNGNGGYGYDLEHCFRAGPLYRDHTQVQTPIQKKSKKI</sequence>
<name>A0A6C0ECQ8_9ZZZZ</name>
<reference evidence="2" key="1">
    <citation type="journal article" date="2020" name="Nature">
        <title>Giant virus diversity and host interactions through global metagenomics.</title>
        <authorList>
            <person name="Schulz F."/>
            <person name="Roux S."/>
            <person name="Paez-Espino D."/>
            <person name="Jungbluth S."/>
            <person name="Walsh D.A."/>
            <person name="Denef V.J."/>
            <person name="McMahon K.D."/>
            <person name="Konstantinidis K.T."/>
            <person name="Eloe-Fadrosh E.A."/>
            <person name="Kyrpides N.C."/>
            <person name="Woyke T."/>
        </authorList>
    </citation>
    <scope>NUCLEOTIDE SEQUENCE</scope>
    <source>
        <strain evidence="2">GVMAG-M-3300023179-150</strain>
    </source>
</reference>
<evidence type="ECO:0000313" key="2">
    <source>
        <dbReference type="EMBL" id="QHT25155.1"/>
    </source>
</evidence>
<feature type="region of interest" description="Disordered" evidence="1">
    <location>
        <begin position="1"/>
        <end position="26"/>
    </location>
</feature>
<dbReference type="EMBL" id="MN739757">
    <property type="protein sequence ID" value="QHT25155.1"/>
    <property type="molecule type" value="Genomic_DNA"/>
</dbReference>
<organism evidence="2">
    <name type="scientific">viral metagenome</name>
    <dbReference type="NCBI Taxonomy" id="1070528"/>
    <lineage>
        <taxon>unclassified sequences</taxon>
        <taxon>metagenomes</taxon>
        <taxon>organismal metagenomes</taxon>
    </lineage>
</organism>
<evidence type="ECO:0000256" key="1">
    <source>
        <dbReference type="SAM" id="MobiDB-lite"/>
    </source>
</evidence>
<dbReference type="AlphaFoldDB" id="A0A6C0ECQ8"/>
<proteinExistence type="predicted"/>
<accession>A0A6C0ECQ8</accession>
<protein>
    <submittedName>
        <fullName evidence="2">Uncharacterized protein</fullName>
    </submittedName>
</protein>